<gene>
    <name evidence="2" type="ORF">BSAL_65875</name>
</gene>
<reference evidence="3" key="1">
    <citation type="submission" date="2015-09" db="EMBL/GenBank/DDBJ databases">
        <authorList>
            <consortium name="Pathogen Informatics"/>
        </authorList>
    </citation>
    <scope>NUCLEOTIDE SEQUENCE [LARGE SCALE GENOMIC DNA]</scope>
    <source>
        <strain evidence="3">Lake Konstanz</strain>
    </source>
</reference>
<feature type="compositionally biased region" description="Polar residues" evidence="1">
    <location>
        <begin position="646"/>
        <end position="659"/>
    </location>
</feature>
<keyword evidence="3" id="KW-1185">Reference proteome</keyword>
<evidence type="ECO:0000313" key="2">
    <source>
        <dbReference type="EMBL" id="CUF80458.1"/>
    </source>
</evidence>
<feature type="region of interest" description="Disordered" evidence="1">
    <location>
        <begin position="621"/>
        <end position="678"/>
    </location>
</feature>
<feature type="compositionally biased region" description="Low complexity" evidence="1">
    <location>
        <begin position="669"/>
        <end position="678"/>
    </location>
</feature>
<feature type="compositionally biased region" description="Polar residues" evidence="1">
    <location>
        <begin position="451"/>
        <end position="469"/>
    </location>
</feature>
<feature type="compositionally biased region" description="Polar residues" evidence="1">
    <location>
        <begin position="1019"/>
        <end position="1029"/>
    </location>
</feature>
<evidence type="ECO:0000256" key="1">
    <source>
        <dbReference type="SAM" id="MobiDB-lite"/>
    </source>
</evidence>
<feature type="compositionally biased region" description="Low complexity" evidence="1">
    <location>
        <begin position="76"/>
        <end position="86"/>
    </location>
</feature>
<feature type="region of interest" description="Disordered" evidence="1">
    <location>
        <begin position="68"/>
        <end position="89"/>
    </location>
</feature>
<feature type="region of interest" description="Disordered" evidence="1">
    <location>
        <begin position="549"/>
        <end position="585"/>
    </location>
</feature>
<feature type="region of interest" description="Disordered" evidence="1">
    <location>
        <begin position="216"/>
        <end position="266"/>
    </location>
</feature>
<dbReference type="VEuPathDB" id="TriTrypDB:BSAL_65875"/>
<feature type="region of interest" description="Disordered" evidence="1">
    <location>
        <begin position="730"/>
        <end position="754"/>
    </location>
</feature>
<feature type="region of interest" description="Disordered" evidence="1">
    <location>
        <begin position="426"/>
        <end position="469"/>
    </location>
</feature>
<feature type="compositionally biased region" description="Basic residues" evidence="1">
    <location>
        <begin position="440"/>
        <end position="450"/>
    </location>
</feature>
<feature type="compositionally biased region" description="Basic and acidic residues" evidence="1">
    <location>
        <begin position="1136"/>
        <end position="1146"/>
    </location>
</feature>
<protein>
    <submittedName>
        <fullName evidence="2">Uncharacterized protein</fullName>
    </submittedName>
</protein>
<name>A0A0S4IP54_BODSA</name>
<proteinExistence type="predicted"/>
<accession>A0A0S4IP54</accession>
<dbReference type="EMBL" id="CYKH01000412">
    <property type="protein sequence ID" value="CUF80458.1"/>
    <property type="molecule type" value="Genomic_DNA"/>
</dbReference>
<feature type="compositionally biased region" description="Pro residues" evidence="1">
    <location>
        <begin position="1294"/>
        <end position="1303"/>
    </location>
</feature>
<feature type="compositionally biased region" description="Polar residues" evidence="1">
    <location>
        <begin position="745"/>
        <end position="754"/>
    </location>
</feature>
<sequence length="1303" mass="138712">MDRALLVESERRLKLESDEVRSRLLIGQQYTRRATVHFNRSARAAAAVKLGTTANAALLGNGGVKMQPAGGRDDSATLSASSSPTTMDLSYSGSQKITATAVAPAAARRFDKIEGAPEDTKLFSKFRALSPIDVEEVIKTKRATVLGEAERIRRLHLDNVRSLRLQQQAAIVDSSAEELAHMKKVVELRKSSVETFTSKLKRELAARLQMIAKSGDNHQQLGAGGNRDALFLSPQPERRQQRRLLSPLKARTPSPTSGNKSAATPPLLDAQALAEVTCSWIARTTSNEEEARKMADKALRDIQREVNLEARRQLRQAELTKATQQEEVVARNEMRRAVELAQAQTAASMRLIAAQRRTVHRVSEAETRALKLPPCMRAAAATFFSLSDLEAIMSKNVEATMRDVHGQRQKALRDAVDRLRMQLEAAKESQSFEHEEIRSSHQHTLRRHHASTSAQVSPTTTPRKQQQQNGAVAVIGTVLSKQPASVIARVTGPLPTRSGGALGTSVGGGGGLTTAAKSMAHRPIVIASLKQLLAQIHLTKSSIAKEMKKQEMVDDARKAAKKDRAQRLQNGGENGKHSHSASSGVPTLAMKTLDLAAEFPSSSFVEGLISALSSEPLHPATLPAVAPPSPTANNASSSSLLGTTGDRSSPTRRSLASVTTHRRSQASITTTTTGAPTTGAADALDLSHIRCPLTLPDLVLLRDCVAVIKPKFTSIKFGSHAFLSTTVPPMGEATSSHPPHHEAVLSNSASTGGNSRDTPIASLLPVTAATNTTATSSILSLVGILEIAMDISSLTSLDIGAAAAVTSKDNDDPNRIDSTLVLTEDAVRGWIAKVVRRNREISLLQRGLKIAQQKLSQAIEQESNDELNLPVLRKRLAESLKMLVSYYEEWIKGHRALLRLRQEAAFGILVLRERSELREWSKLARDTAHNSIAQGILFEEEQRERQGLESLYERNVHLVFKENVTMKKSFRRLSRKMSIGMSLRRGVSSMSLPAGTQLTSGTTVTSVVLESPFVKRTSEPSTRQAQSGATKFVERSGLTSPTSPLADDLATPNSIATALPSAAAAGGAPPDGDGASDGTTTTNTCTPVANNAPSALPLHHAVPASAAAPVTTTEGRATTTSPEAFGEAALSMRVSPRGEHSREVSRRASSPFGEFATSGTGSVLIAAAAPPAFDDGALSLSALTEAPAMAVSGLGGASSMLNTSNLGISALGISAGAGAAGLAVSGHGTSSLGHPSTTGDTAHTSHDNAAKETSAALNPKPSELAEIDEDVQRRMNVHSSSAASRPRQVMFHQSPPPSRQRMD</sequence>
<feature type="region of interest" description="Disordered" evidence="1">
    <location>
        <begin position="1226"/>
        <end position="1303"/>
    </location>
</feature>
<feature type="compositionally biased region" description="Basic and acidic residues" evidence="1">
    <location>
        <begin position="549"/>
        <end position="566"/>
    </location>
</feature>
<evidence type="ECO:0000313" key="3">
    <source>
        <dbReference type="Proteomes" id="UP000051952"/>
    </source>
</evidence>
<feature type="compositionally biased region" description="Basic and acidic residues" evidence="1">
    <location>
        <begin position="426"/>
        <end position="439"/>
    </location>
</feature>
<feature type="region of interest" description="Disordered" evidence="1">
    <location>
        <begin position="1015"/>
        <end position="1152"/>
    </location>
</feature>
<feature type="compositionally biased region" description="Polar residues" evidence="1">
    <location>
        <begin position="1227"/>
        <end position="1242"/>
    </location>
</feature>
<organism evidence="2 3">
    <name type="scientific">Bodo saltans</name>
    <name type="common">Flagellated protozoan</name>
    <dbReference type="NCBI Taxonomy" id="75058"/>
    <lineage>
        <taxon>Eukaryota</taxon>
        <taxon>Discoba</taxon>
        <taxon>Euglenozoa</taxon>
        <taxon>Kinetoplastea</taxon>
        <taxon>Metakinetoplastina</taxon>
        <taxon>Eubodonida</taxon>
        <taxon>Bodonidae</taxon>
        <taxon>Bodo</taxon>
    </lineage>
</organism>
<feature type="compositionally biased region" description="Low complexity" evidence="1">
    <location>
        <begin position="631"/>
        <end position="645"/>
    </location>
</feature>
<feature type="compositionally biased region" description="Polar residues" evidence="1">
    <location>
        <begin position="253"/>
        <end position="262"/>
    </location>
</feature>
<feature type="compositionally biased region" description="Low complexity" evidence="1">
    <location>
        <begin position="1056"/>
        <end position="1113"/>
    </location>
</feature>
<dbReference type="Proteomes" id="UP000051952">
    <property type="component" value="Unassembled WGS sequence"/>
</dbReference>